<feature type="chain" id="PRO_5043466751" description="Sulfhydryl oxidase" evidence="8">
    <location>
        <begin position="33"/>
        <end position="357"/>
    </location>
</feature>
<dbReference type="SUPFAM" id="SSF69000">
    <property type="entry name" value="FAD-dependent thiol oxidase"/>
    <property type="match status" value="1"/>
</dbReference>
<sequence length="357" mass="39406">MAPSAQTSLRSGALVVLFLVAHACACATPSRANEISKSDLWTRVETLFPPRDQDDSLVAATSGGEDVEEFQEELALPSGLRGQMEDSLRELRDKEAPEGMYGLSLSDVEIATALSFKHLVSPSTFEAGKEARDALMRWQAWIAKSHPSSRCREGAWGVLSFVDEVWPEALEDSDLKPSFYLKLAKNLTKLKQCGDEVKVKKGSFSFEFCKEYTCGLWETFHAMSVSASADMPGSSMMAALRGFIDKFFSCSVCRSHFLEVLADERTRAVRSTKDFALWLWEAHNVVNMRLGEEEEERGTGVPGRPKHAFPHPKKCDRCYLSEDPLKVSKGGVHSFLKSRYGLGGAESTAGGVTKSEL</sequence>
<proteinExistence type="predicted"/>
<keyword evidence="11" id="KW-1185">Reference proteome</keyword>
<dbReference type="AlphaFoldDB" id="A0AAX4NZI2"/>
<reference evidence="10 11" key="1">
    <citation type="submission" date="2024-03" db="EMBL/GenBank/DDBJ databases">
        <title>Complete genome sequence of the green alga Chloropicon roscoffensis RCC1871.</title>
        <authorList>
            <person name="Lemieux C."/>
            <person name="Pombert J.-F."/>
            <person name="Otis C."/>
            <person name="Turmel M."/>
        </authorList>
    </citation>
    <scope>NUCLEOTIDE SEQUENCE [LARGE SCALE GENOMIC DNA]</scope>
    <source>
        <strain evidence="10 11">RCC1871</strain>
    </source>
</reference>
<dbReference type="PROSITE" id="PS51324">
    <property type="entry name" value="ERV_ALR"/>
    <property type="match status" value="1"/>
</dbReference>
<name>A0AAX4NZI2_9CHLO</name>
<keyword evidence="2 7" id="KW-0285">Flavoprotein</keyword>
<evidence type="ECO:0000259" key="9">
    <source>
        <dbReference type="PROSITE" id="PS51324"/>
    </source>
</evidence>
<dbReference type="InterPro" id="IPR036774">
    <property type="entry name" value="ERV/ALR_sulphydryl_oxid_sf"/>
</dbReference>
<feature type="domain" description="ERV/ALR sulfhydryl oxidase" evidence="9">
    <location>
        <begin position="204"/>
        <end position="307"/>
    </location>
</feature>
<dbReference type="GO" id="GO:0003756">
    <property type="term" value="F:protein disulfide isomerase activity"/>
    <property type="evidence" value="ECO:0007669"/>
    <property type="project" value="TreeGrafter"/>
</dbReference>
<dbReference type="InterPro" id="IPR039798">
    <property type="entry name" value="Sulfhydryl_oxidase"/>
</dbReference>
<dbReference type="InterPro" id="IPR017905">
    <property type="entry name" value="ERV/ALR_sulphydryl_oxidase"/>
</dbReference>
<dbReference type="PANTHER" id="PTHR22897">
    <property type="entry name" value="QUIESCIN Q6-RELATED SULFHYDRYL OXIDASE"/>
    <property type="match status" value="1"/>
</dbReference>
<comment type="catalytic activity">
    <reaction evidence="7">
        <text>2 R'C(R)SH + O2 = R'C(R)S-S(R)CR' + H2O2</text>
        <dbReference type="Rhea" id="RHEA:17357"/>
        <dbReference type="ChEBI" id="CHEBI:15379"/>
        <dbReference type="ChEBI" id="CHEBI:16240"/>
        <dbReference type="ChEBI" id="CHEBI:16520"/>
        <dbReference type="ChEBI" id="CHEBI:17412"/>
        <dbReference type="EC" id="1.8.3.2"/>
    </reaction>
</comment>
<gene>
    <name evidence="10" type="ORF">HKI87_01g07560</name>
</gene>
<accession>A0AAX4NZI2</accession>
<dbReference type="PANTHER" id="PTHR22897:SF8">
    <property type="entry name" value="SULFHYDRYL OXIDASE"/>
    <property type="match status" value="1"/>
</dbReference>
<dbReference type="GO" id="GO:0006457">
    <property type="term" value="P:protein folding"/>
    <property type="evidence" value="ECO:0007669"/>
    <property type="project" value="TreeGrafter"/>
</dbReference>
<evidence type="ECO:0000256" key="4">
    <source>
        <dbReference type="ARBA" id="ARBA00022827"/>
    </source>
</evidence>
<feature type="signal peptide" evidence="8">
    <location>
        <begin position="1"/>
        <end position="32"/>
    </location>
</feature>
<protein>
    <recommendedName>
        <fullName evidence="7">Sulfhydryl oxidase</fullName>
        <ecNumber evidence="7">1.8.3.2</ecNumber>
    </recommendedName>
</protein>
<dbReference type="EC" id="1.8.3.2" evidence="7"/>
<dbReference type="Proteomes" id="UP001472866">
    <property type="component" value="Chromosome 01"/>
</dbReference>
<evidence type="ECO:0000256" key="1">
    <source>
        <dbReference type="ARBA" id="ARBA00001974"/>
    </source>
</evidence>
<evidence type="ECO:0000313" key="11">
    <source>
        <dbReference type="Proteomes" id="UP001472866"/>
    </source>
</evidence>
<dbReference type="GO" id="GO:0000139">
    <property type="term" value="C:Golgi membrane"/>
    <property type="evidence" value="ECO:0007669"/>
    <property type="project" value="TreeGrafter"/>
</dbReference>
<evidence type="ECO:0000256" key="5">
    <source>
        <dbReference type="ARBA" id="ARBA00023002"/>
    </source>
</evidence>
<dbReference type="Pfam" id="PF04777">
    <property type="entry name" value="Evr1_Alr"/>
    <property type="match status" value="1"/>
</dbReference>
<dbReference type="GO" id="GO:0005615">
    <property type="term" value="C:extracellular space"/>
    <property type="evidence" value="ECO:0007669"/>
    <property type="project" value="TreeGrafter"/>
</dbReference>
<dbReference type="EMBL" id="CP151501">
    <property type="protein sequence ID" value="WZN59231.1"/>
    <property type="molecule type" value="Genomic_DNA"/>
</dbReference>
<organism evidence="10 11">
    <name type="scientific">Chloropicon roscoffensis</name>
    <dbReference type="NCBI Taxonomy" id="1461544"/>
    <lineage>
        <taxon>Eukaryota</taxon>
        <taxon>Viridiplantae</taxon>
        <taxon>Chlorophyta</taxon>
        <taxon>Chloropicophyceae</taxon>
        <taxon>Chloropicales</taxon>
        <taxon>Chloropicaceae</taxon>
        <taxon>Chloropicon</taxon>
    </lineage>
</organism>
<dbReference type="GO" id="GO:0016971">
    <property type="term" value="F:flavin-dependent sulfhydryl oxidase activity"/>
    <property type="evidence" value="ECO:0007669"/>
    <property type="project" value="InterPro"/>
</dbReference>
<comment type="cofactor">
    <cofactor evidence="1 7">
        <name>FAD</name>
        <dbReference type="ChEBI" id="CHEBI:57692"/>
    </cofactor>
</comment>
<evidence type="ECO:0000256" key="6">
    <source>
        <dbReference type="ARBA" id="ARBA00023157"/>
    </source>
</evidence>
<evidence type="ECO:0000256" key="3">
    <source>
        <dbReference type="ARBA" id="ARBA00022729"/>
    </source>
</evidence>
<evidence type="ECO:0000313" key="10">
    <source>
        <dbReference type="EMBL" id="WZN59231.1"/>
    </source>
</evidence>
<keyword evidence="6" id="KW-1015">Disulfide bond</keyword>
<dbReference type="Gene3D" id="1.20.120.310">
    <property type="entry name" value="ERV/ALR sulfhydryl oxidase domain"/>
    <property type="match status" value="1"/>
</dbReference>
<evidence type="ECO:0000256" key="8">
    <source>
        <dbReference type="SAM" id="SignalP"/>
    </source>
</evidence>
<keyword evidence="3 8" id="KW-0732">Signal</keyword>
<evidence type="ECO:0000256" key="7">
    <source>
        <dbReference type="RuleBase" id="RU371123"/>
    </source>
</evidence>
<evidence type="ECO:0000256" key="2">
    <source>
        <dbReference type="ARBA" id="ARBA00022630"/>
    </source>
</evidence>
<keyword evidence="4 7" id="KW-0274">FAD</keyword>
<keyword evidence="5 7" id="KW-0560">Oxidoreductase</keyword>